<dbReference type="KEGG" id="ppp:112294473"/>
<reference evidence="1 3" key="2">
    <citation type="journal article" date="2018" name="Plant J.">
        <title>The Physcomitrella patens chromosome-scale assembly reveals moss genome structure and evolution.</title>
        <authorList>
            <person name="Lang D."/>
            <person name="Ullrich K.K."/>
            <person name="Murat F."/>
            <person name="Fuchs J."/>
            <person name="Jenkins J."/>
            <person name="Haas F.B."/>
            <person name="Piednoel M."/>
            <person name="Gundlach H."/>
            <person name="Van Bel M."/>
            <person name="Meyberg R."/>
            <person name="Vives C."/>
            <person name="Morata J."/>
            <person name="Symeonidi A."/>
            <person name="Hiss M."/>
            <person name="Muchero W."/>
            <person name="Kamisugi Y."/>
            <person name="Saleh O."/>
            <person name="Blanc G."/>
            <person name="Decker E.L."/>
            <person name="van Gessel N."/>
            <person name="Grimwood J."/>
            <person name="Hayes R.D."/>
            <person name="Graham S.W."/>
            <person name="Gunter L.E."/>
            <person name="McDaniel S.F."/>
            <person name="Hoernstein S.N.W."/>
            <person name="Larsson A."/>
            <person name="Li F.W."/>
            <person name="Perroud P.F."/>
            <person name="Phillips J."/>
            <person name="Ranjan P."/>
            <person name="Rokshar D.S."/>
            <person name="Rothfels C.J."/>
            <person name="Schneider L."/>
            <person name="Shu S."/>
            <person name="Stevenson D.W."/>
            <person name="Thummler F."/>
            <person name="Tillich M."/>
            <person name="Villarreal Aguilar J.C."/>
            <person name="Widiez T."/>
            <person name="Wong G.K."/>
            <person name="Wymore A."/>
            <person name="Zhang Y."/>
            <person name="Zimmer A.D."/>
            <person name="Quatrano R.S."/>
            <person name="Mayer K.F.X."/>
            <person name="Goodstein D."/>
            <person name="Casacuberta J.M."/>
            <person name="Vandepoele K."/>
            <person name="Reski R."/>
            <person name="Cuming A.C."/>
            <person name="Tuskan G.A."/>
            <person name="Maumus F."/>
            <person name="Salse J."/>
            <person name="Schmutz J."/>
            <person name="Rensing S.A."/>
        </authorList>
    </citation>
    <scope>NUCLEOTIDE SEQUENCE [LARGE SCALE GENOMIC DNA]</scope>
    <source>
        <strain evidence="2 3">cv. Gransden 2004</strain>
    </source>
</reference>
<protein>
    <submittedName>
        <fullName evidence="1 2">Uncharacterized protein</fullName>
    </submittedName>
</protein>
<evidence type="ECO:0000313" key="2">
    <source>
        <dbReference type="EnsemblPlants" id="Pp3c17_19299V3.1"/>
    </source>
</evidence>
<reference evidence="2" key="3">
    <citation type="submission" date="2020-12" db="UniProtKB">
        <authorList>
            <consortium name="EnsemblPlants"/>
        </authorList>
    </citation>
    <scope>IDENTIFICATION</scope>
</reference>
<proteinExistence type="predicted"/>
<evidence type="ECO:0000313" key="3">
    <source>
        <dbReference type="Proteomes" id="UP000006727"/>
    </source>
</evidence>
<reference evidence="1 3" key="1">
    <citation type="journal article" date="2008" name="Science">
        <title>The Physcomitrella genome reveals evolutionary insights into the conquest of land by plants.</title>
        <authorList>
            <person name="Rensing S."/>
            <person name="Lang D."/>
            <person name="Zimmer A."/>
            <person name="Terry A."/>
            <person name="Salamov A."/>
            <person name="Shapiro H."/>
            <person name="Nishiyama T."/>
            <person name="Perroud P.-F."/>
            <person name="Lindquist E."/>
            <person name="Kamisugi Y."/>
            <person name="Tanahashi T."/>
            <person name="Sakakibara K."/>
            <person name="Fujita T."/>
            <person name="Oishi K."/>
            <person name="Shin-I T."/>
            <person name="Kuroki Y."/>
            <person name="Toyoda A."/>
            <person name="Suzuki Y."/>
            <person name="Hashimoto A."/>
            <person name="Yamaguchi K."/>
            <person name="Sugano A."/>
            <person name="Kohara Y."/>
            <person name="Fujiyama A."/>
            <person name="Anterola A."/>
            <person name="Aoki S."/>
            <person name="Ashton N."/>
            <person name="Barbazuk W.B."/>
            <person name="Barker E."/>
            <person name="Bennetzen J."/>
            <person name="Bezanilla M."/>
            <person name="Blankenship R."/>
            <person name="Cho S.H."/>
            <person name="Dutcher S."/>
            <person name="Estelle M."/>
            <person name="Fawcett J.A."/>
            <person name="Gundlach H."/>
            <person name="Hanada K."/>
            <person name="Heyl A."/>
            <person name="Hicks K.A."/>
            <person name="Hugh J."/>
            <person name="Lohr M."/>
            <person name="Mayer K."/>
            <person name="Melkozernov A."/>
            <person name="Murata T."/>
            <person name="Nelson D."/>
            <person name="Pils B."/>
            <person name="Prigge M."/>
            <person name="Reiss B."/>
            <person name="Renner T."/>
            <person name="Rombauts S."/>
            <person name="Rushton P."/>
            <person name="Sanderfoot A."/>
            <person name="Schween G."/>
            <person name="Shiu S.-H."/>
            <person name="Stueber K."/>
            <person name="Theodoulou F.L."/>
            <person name="Tu H."/>
            <person name="Van de Peer Y."/>
            <person name="Verrier P.J."/>
            <person name="Waters E."/>
            <person name="Wood A."/>
            <person name="Yang L."/>
            <person name="Cove D."/>
            <person name="Cuming A."/>
            <person name="Hasebe M."/>
            <person name="Lucas S."/>
            <person name="Mishler D.B."/>
            <person name="Reski R."/>
            <person name="Grigoriev I."/>
            <person name="Quatrano R.S."/>
            <person name="Boore J.L."/>
        </authorList>
    </citation>
    <scope>NUCLEOTIDE SEQUENCE [LARGE SCALE GENOMIC DNA]</scope>
    <source>
        <strain evidence="2 3">cv. Gransden 2004</strain>
    </source>
</reference>
<sequence length="149" mass="16491">MPKPWTCSLRKSGGLGVKEALGCRSLWTLFALETDCSVPLCDILVPQLCRERGSLARSEKNSDFWVLSFIPQQKYDTELRGFPNIIRSLQITLDGGLRNPGASFVALGREALSSSTSTDQSGFFRTRWAQYPEVEGSKPPVGRSFEVTS</sequence>
<name>A0A2K1J4M0_PHYPA</name>
<dbReference type="EMBL" id="ABEU02000017">
    <property type="protein sequence ID" value="PNR36468.1"/>
    <property type="molecule type" value="Genomic_DNA"/>
</dbReference>
<dbReference type="PaxDb" id="3218-PP1S65_160V6.1"/>
<gene>
    <name evidence="2" type="primary">LOC112294473</name>
    <name evidence="1" type="ORF">PHYPA_022319</name>
</gene>
<dbReference type="AlphaFoldDB" id="A0A2K1J4M0"/>
<organism evidence="1">
    <name type="scientific">Physcomitrium patens</name>
    <name type="common">Spreading-leaved earth moss</name>
    <name type="synonym">Physcomitrella patens</name>
    <dbReference type="NCBI Taxonomy" id="3218"/>
    <lineage>
        <taxon>Eukaryota</taxon>
        <taxon>Viridiplantae</taxon>
        <taxon>Streptophyta</taxon>
        <taxon>Embryophyta</taxon>
        <taxon>Bryophyta</taxon>
        <taxon>Bryophytina</taxon>
        <taxon>Bryopsida</taxon>
        <taxon>Funariidae</taxon>
        <taxon>Funariales</taxon>
        <taxon>Funariaceae</taxon>
        <taxon>Physcomitrium</taxon>
    </lineage>
</organism>
<keyword evidence="3" id="KW-1185">Reference proteome</keyword>
<accession>A0A2K1J4M0</accession>
<dbReference type="GeneID" id="112294473"/>
<evidence type="ECO:0000313" key="1">
    <source>
        <dbReference type="EMBL" id="PNR36468.1"/>
    </source>
</evidence>
<dbReference type="EnsemblPlants" id="Pp3c17_19299V3.1">
    <property type="protein sequence ID" value="Pp3c17_19299V3.1"/>
    <property type="gene ID" value="Pp3c17_19299"/>
</dbReference>
<dbReference type="RefSeq" id="XP_024400702.1">
    <property type="nucleotide sequence ID" value="XM_024544934.2"/>
</dbReference>
<dbReference type="Gramene" id="Pp3c17_19299V3.1">
    <property type="protein sequence ID" value="Pp3c17_19299V3.1"/>
    <property type="gene ID" value="Pp3c17_19299"/>
</dbReference>
<dbReference type="Proteomes" id="UP000006727">
    <property type="component" value="Chromosome 17"/>
</dbReference>